<name>E6Q9V6_9ZZZZ</name>
<proteinExistence type="predicted"/>
<organism evidence="1">
    <name type="scientific">mine drainage metagenome</name>
    <dbReference type="NCBI Taxonomy" id="410659"/>
    <lineage>
        <taxon>unclassified sequences</taxon>
        <taxon>metagenomes</taxon>
        <taxon>ecological metagenomes</taxon>
    </lineage>
</organism>
<comment type="caution">
    <text evidence="1">The sequence shown here is derived from an EMBL/GenBank/DDBJ whole genome shotgun (WGS) entry which is preliminary data.</text>
</comment>
<evidence type="ECO:0000313" key="1">
    <source>
        <dbReference type="EMBL" id="CBI03982.1"/>
    </source>
</evidence>
<accession>E6Q9V6</accession>
<reference evidence="1" key="1">
    <citation type="submission" date="2009-10" db="EMBL/GenBank/DDBJ databases">
        <title>Diversity of trophic interactions inside an arsenic-rich microbial ecosystem.</title>
        <authorList>
            <person name="Bertin P.N."/>
            <person name="Heinrich-Salmeron A."/>
            <person name="Pelletier E."/>
            <person name="Goulhen-Chollet F."/>
            <person name="Arsene-Ploetze F."/>
            <person name="Gallien S."/>
            <person name="Calteau A."/>
            <person name="Vallenet D."/>
            <person name="Casiot C."/>
            <person name="Chane-Woon-Ming B."/>
            <person name="Giloteaux L."/>
            <person name="Barakat M."/>
            <person name="Bonnefoy V."/>
            <person name="Bruneel O."/>
            <person name="Chandler M."/>
            <person name="Cleiss J."/>
            <person name="Duran R."/>
            <person name="Elbaz-Poulichet F."/>
            <person name="Fonknechten N."/>
            <person name="Lauga B."/>
            <person name="Mornico D."/>
            <person name="Ortet P."/>
            <person name="Schaeffer C."/>
            <person name="Siguier P."/>
            <person name="Alexander Thil Smith A."/>
            <person name="Van Dorsselaer A."/>
            <person name="Weissenbach J."/>
            <person name="Medigue C."/>
            <person name="Le Paslier D."/>
        </authorList>
    </citation>
    <scope>NUCLEOTIDE SEQUENCE</scope>
</reference>
<protein>
    <submittedName>
        <fullName evidence="1">Uncharacterized protein</fullName>
    </submittedName>
</protein>
<dbReference type="AlphaFoldDB" id="E6Q9V6"/>
<gene>
    <name evidence="1" type="ORF">CARN5_2568</name>
</gene>
<sequence>MLQGIIQMPSSATIPLEGDKLLFNGVKCHVTEREFVAQKKEGSNIHYIFGWSITGREP</sequence>
<dbReference type="EMBL" id="CABP01000038">
    <property type="protein sequence ID" value="CBI03982.1"/>
    <property type="molecule type" value="Genomic_DNA"/>
</dbReference>